<keyword evidence="2 4" id="KW-0238">DNA-binding</keyword>
<keyword evidence="1" id="KW-0805">Transcription regulation</keyword>
<dbReference type="InterPro" id="IPR036271">
    <property type="entry name" value="Tet_transcr_reg_TetR-rel_C_sf"/>
</dbReference>
<dbReference type="AlphaFoldDB" id="A0A3S4ENF1"/>
<evidence type="ECO:0000256" key="1">
    <source>
        <dbReference type="ARBA" id="ARBA00023015"/>
    </source>
</evidence>
<dbReference type="GO" id="GO:0003700">
    <property type="term" value="F:DNA-binding transcription factor activity"/>
    <property type="evidence" value="ECO:0007669"/>
    <property type="project" value="TreeGrafter"/>
</dbReference>
<feature type="DNA-binding region" description="H-T-H motif" evidence="4">
    <location>
        <begin position="31"/>
        <end position="50"/>
    </location>
</feature>
<dbReference type="Gene3D" id="1.10.10.60">
    <property type="entry name" value="Homeodomain-like"/>
    <property type="match status" value="1"/>
</dbReference>
<dbReference type="SUPFAM" id="SSF48498">
    <property type="entry name" value="Tetracyclin repressor-like, C-terminal domain"/>
    <property type="match status" value="1"/>
</dbReference>
<dbReference type="EMBL" id="UZWD01000038">
    <property type="protein sequence ID" value="VDS06062.1"/>
    <property type="molecule type" value="Genomic_DNA"/>
</dbReference>
<evidence type="ECO:0000313" key="6">
    <source>
        <dbReference type="EMBL" id="VDS06062.1"/>
    </source>
</evidence>
<evidence type="ECO:0000256" key="2">
    <source>
        <dbReference type="ARBA" id="ARBA00023125"/>
    </source>
</evidence>
<evidence type="ECO:0000259" key="5">
    <source>
        <dbReference type="PROSITE" id="PS50977"/>
    </source>
</evidence>
<dbReference type="PROSITE" id="PS50977">
    <property type="entry name" value="HTH_TETR_2"/>
    <property type="match status" value="1"/>
</dbReference>
<proteinExistence type="predicted"/>
<evidence type="ECO:0000256" key="4">
    <source>
        <dbReference type="PROSITE-ProRule" id="PRU00335"/>
    </source>
</evidence>
<reference evidence="6 7" key="1">
    <citation type="submission" date="2018-12" db="EMBL/GenBank/DDBJ databases">
        <authorList>
            <person name="Criscuolo A."/>
        </authorList>
    </citation>
    <scope>NUCLEOTIDE SEQUENCE [LARGE SCALE GENOMIC DNA]</scope>
    <source>
        <strain evidence="6">ACIP1116281</strain>
    </source>
</reference>
<dbReference type="Gene3D" id="1.10.357.10">
    <property type="entry name" value="Tetracycline Repressor, domain 2"/>
    <property type="match status" value="1"/>
</dbReference>
<feature type="domain" description="HTH tetR-type" evidence="5">
    <location>
        <begin position="8"/>
        <end position="68"/>
    </location>
</feature>
<dbReference type="RefSeq" id="WP_211199031.1">
    <property type="nucleotide sequence ID" value="NZ_JBHTMH010000001.1"/>
</dbReference>
<organism evidence="6 7">
    <name type="scientific">Devosia equisanguinis</name>
    <dbReference type="NCBI Taxonomy" id="2490941"/>
    <lineage>
        <taxon>Bacteria</taxon>
        <taxon>Pseudomonadati</taxon>
        <taxon>Pseudomonadota</taxon>
        <taxon>Alphaproteobacteria</taxon>
        <taxon>Hyphomicrobiales</taxon>
        <taxon>Devosiaceae</taxon>
        <taxon>Devosia</taxon>
    </lineage>
</organism>
<dbReference type="InterPro" id="IPR025996">
    <property type="entry name" value="MT1864/Rv1816-like_C"/>
</dbReference>
<keyword evidence="7" id="KW-1185">Reference proteome</keyword>
<dbReference type="PANTHER" id="PTHR30055:SF234">
    <property type="entry name" value="HTH-TYPE TRANSCRIPTIONAL REGULATOR BETI"/>
    <property type="match status" value="1"/>
</dbReference>
<dbReference type="InterPro" id="IPR001647">
    <property type="entry name" value="HTH_TetR"/>
</dbReference>
<dbReference type="GO" id="GO:0000976">
    <property type="term" value="F:transcription cis-regulatory region binding"/>
    <property type="evidence" value="ECO:0007669"/>
    <property type="project" value="TreeGrafter"/>
</dbReference>
<protein>
    <submittedName>
        <fullName evidence="6">Bacterial regulatory proteins, tetR family</fullName>
    </submittedName>
</protein>
<dbReference type="InterPro" id="IPR009057">
    <property type="entry name" value="Homeodomain-like_sf"/>
</dbReference>
<sequence>MHAVVRVGLTRDKIIAAAARLADEDGFDSLTLAAIARLFDVRLPSLYGHVESVHELKKGVALLALQRLADRTEEAVAGRAGRDALFGLANAHRDFARQHPGLFQASRYPLDGASAAASGGARLARVNHAMLRGYNLEDEDRVHATRLIGSFVLGFSLLELAGSFSHSAPDVELSWNRDIDALDALLQSWASQTNKS</sequence>
<dbReference type="InterPro" id="IPR050109">
    <property type="entry name" value="HTH-type_TetR-like_transc_reg"/>
</dbReference>
<dbReference type="Proteomes" id="UP000268844">
    <property type="component" value="Unassembled WGS sequence"/>
</dbReference>
<dbReference type="PANTHER" id="PTHR30055">
    <property type="entry name" value="HTH-TYPE TRANSCRIPTIONAL REGULATOR RUTR"/>
    <property type="match status" value="1"/>
</dbReference>
<evidence type="ECO:0000256" key="3">
    <source>
        <dbReference type="ARBA" id="ARBA00023163"/>
    </source>
</evidence>
<dbReference type="SUPFAM" id="SSF46689">
    <property type="entry name" value="Homeodomain-like"/>
    <property type="match status" value="1"/>
</dbReference>
<name>A0A3S4ENF1_9HYPH</name>
<accession>A0A3S4ENF1</accession>
<gene>
    <name evidence="6" type="ORF">DEVEQU_03210</name>
</gene>
<keyword evidence="3" id="KW-0804">Transcription</keyword>
<dbReference type="Pfam" id="PF13305">
    <property type="entry name" value="TetR_C_33"/>
    <property type="match status" value="1"/>
</dbReference>
<evidence type="ECO:0000313" key="7">
    <source>
        <dbReference type="Proteomes" id="UP000268844"/>
    </source>
</evidence>